<proteinExistence type="predicted"/>
<evidence type="ECO:0000256" key="2">
    <source>
        <dbReference type="ARBA" id="ARBA00022729"/>
    </source>
</evidence>
<keyword evidence="7" id="KW-1133">Transmembrane helix</keyword>
<dbReference type="AlphaFoldDB" id="A0A498QCG8"/>
<dbReference type="Proteomes" id="UP000273307">
    <property type="component" value="Unassembled WGS sequence"/>
</dbReference>
<feature type="region of interest" description="Disordered" evidence="6">
    <location>
        <begin position="110"/>
        <end position="143"/>
    </location>
</feature>
<evidence type="ECO:0000313" key="8">
    <source>
        <dbReference type="EMBL" id="VBA43047.1"/>
    </source>
</evidence>
<dbReference type="EMBL" id="UPHP01000128">
    <property type="protein sequence ID" value="VBA43047.1"/>
    <property type="molecule type" value="Genomic_DNA"/>
</dbReference>
<keyword evidence="7" id="KW-0812">Transmembrane</keyword>
<feature type="transmembrane region" description="Helical" evidence="7">
    <location>
        <begin position="84"/>
        <end position="106"/>
    </location>
</feature>
<dbReference type="Pfam" id="PF14041">
    <property type="entry name" value="Lipoprotein_21"/>
    <property type="match status" value="1"/>
</dbReference>
<accession>A0A498QCG8</accession>
<protein>
    <submittedName>
        <fullName evidence="8">Lipoprotein LprE</fullName>
    </submittedName>
</protein>
<name>A0A498QCG8_9MYCO</name>
<keyword evidence="4" id="KW-0564">Palmitate</keyword>
<feature type="region of interest" description="Disordered" evidence="6">
    <location>
        <begin position="44"/>
        <end position="77"/>
    </location>
</feature>
<keyword evidence="3 7" id="KW-0472">Membrane</keyword>
<gene>
    <name evidence="8" type="primary">lprE_2</name>
    <name evidence="8" type="ORF">LAUMK136_04884</name>
</gene>
<evidence type="ECO:0000256" key="6">
    <source>
        <dbReference type="SAM" id="MobiDB-lite"/>
    </source>
</evidence>
<keyword evidence="2" id="KW-0732">Signal</keyword>
<evidence type="ECO:0000256" key="3">
    <source>
        <dbReference type="ARBA" id="ARBA00023136"/>
    </source>
</evidence>
<evidence type="ECO:0000256" key="1">
    <source>
        <dbReference type="ARBA" id="ARBA00022475"/>
    </source>
</evidence>
<keyword evidence="1" id="KW-1003">Cell membrane</keyword>
<keyword evidence="5 8" id="KW-0449">Lipoprotein</keyword>
<evidence type="ECO:0000256" key="5">
    <source>
        <dbReference type="ARBA" id="ARBA00023288"/>
    </source>
</evidence>
<keyword evidence="9" id="KW-1185">Reference proteome</keyword>
<feature type="compositionally biased region" description="Low complexity" evidence="6">
    <location>
        <begin position="122"/>
        <end position="137"/>
    </location>
</feature>
<reference evidence="8 9" key="1">
    <citation type="submission" date="2018-09" db="EMBL/GenBank/DDBJ databases">
        <authorList>
            <person name="Tagini F."/>
        </authorList>
    </citation>
    <scope>NUCLEOTIDE SEQUENCE [LARGE SCALE GENOMIC DNA]</scope>
    <source>
        <strain evidence="8 9">MK136</strain>
    </source>
</reference>
<organism evidence="8 9">
    <name type="scientific">Mycobacterium attenuatum</name>
    <dbReference type="NCBI Taxonomy" id="2341086"/>
    <lineage>
        <taxon>Bacteria</taxon>
        <taxon>Bacillati</taxon>
        <taxon>Actinomycetota</taxon>
        <taxon>Actinomycetes</taxon>
        <taxon>Mycobacteriales</taxon>
        <taxon>Mycobacteriaceae</taxon>
        <taxon>Mycobacterium</taxon>
    </lineage>
</organism>
<evidence type="ECO:0000256" key="7">
    <source>
        <dbReference type="SAM" id="Phobius"/>
    </source>
</evidence>
<dbReference type="InterPro" id="IPR025971">
    <property type="entry name" value="LppP/LprE"/>
</dbReference>
<sequence length="273" mass="28687">MWADSPVELRLLRGRFVSPTCSFWLQFAKLGSFRALNREGVGRVSGTNMASGEIDPNWPPPAYEPSDDVDTTPPPGPARSARTVWLAAALLAVAVIALVVVAVVVFSDKQRPVAGPTPPPTTAASSPPATASTAPSGPCGPDEATAVSAALAQLPPDKKTGKAWNPTPEFSDYDPCADLSAVVLTVVDATRSSPDQALMFHRGVFVGTATPVAYPFTELEAPASTDDLVVLTYRSRQSCDACDDGTLTTVGFQWQGDHVQMLDPAPESLDSPP</sequence>
<evidence type="ECO:0000256" key="4">
    <source>
        <dbReference type="ARBA" id="ARBA00023139"/>
    </source>
</evidence>
<evidence type="ECO:0000313" key="9">
    <source>
        <dbReference type="Proteomes" id="UP000273307"/>
    </source>
</evidence>